<feature type="region of interest" description="Disordered" evidence="1">
    <location>
        <begin position="578"/>
        <end position="599"/>
    </location>
</feature>
<evidence type="ECO:0000313" key="4">
    <source>
        <dbReference type="Proteomes" id="UP000822688"/>
    </source>
</evidence>
<evidence type="ECO:0008006" key="5">
    <source>
        <dbReference type="Google" id="ProtNLM"/>
    </source>
</evidence>
<dbReference type="InterPro" id="IPR051173">
    <property type="entry name" value="Ca_channel_alpha-2/delta"/>
</dbReference>
<keyword evidence="2" id="KW-0812">Transmembrane</keyword>
<proteinExistence type="predicted"/>
<comment type="caution">
    <text evidence="3">The sequence shown here is derived from an EMBL/GenBank/DDBJ whole genome shotgun (WGS) entry which is preliminary data.</text>
</comment>
<evidence type="ECO:0000256" key="1">
    <source>
        <dbReference type="SAM" id="MobiDB-lite"/>
    </source>
</evidence>
<dbReference type="Proteomes" id="UP000822688">
    <property type="component" value="Chromosome 1"/>
</dbReference>
<gene>
    <name evidence="3" type="ORF">KC19_1G259600</name>
</gene>
<organism evidence="3 4">
    <name type="scientific">Ceratodon purpureus</name>
    <name type="common">Fire moss</name>
    <name type="synonym">Dicranum purpureum</name>
    <dbReference type="NCBI Taxonomy" id="3225"/>
    <lineage>
        <taxon>Eukaryota</taxon>
        <taxon>Viridiplantae</taxon>
        <taxon>Streptophyta</taxon>
        <taxon>Embryophyta</taxon>
        <taxon>Bryophyta</taxon>
        <taxon>Bryophytina</taxon>
        <taxon>Bryopsida</taxon>
        <taxon>Dicranidae</taxon>
        <taxon>Pseudoditrichales</taxon>
        <taxon>Ditrichaceae</taxon>
        <taxon>Ceratodon</taxon>
    </lineage>
</organism>
<dbReference type="GO" id="GO:0005245">
    <property type="term" value="F:voltage-gated calcium channel activity"/>
    <property type="evidence" value="ECO:0007669"/>
    <property type="project" value="TreeGrafter"/>
</dbReference>
<feature type="transmembrane region" description="Helical" evidence="2">
    <location>
        <begin position="529"/>
        <end position="553"/>
    </location>
</feature>
<accession>A0A8T0J9D5</accession>
<protein>
    <recommendedName>
        <fullName evidence="5">VWFA domain-containing protein</fullName>
    </recommendedName>
</protein>
<evidence type="ECO:0000313" key="3">
    <source>
        <dbReference type="EMBL" id="KAG0592524.1"/>
    </source>
</evidence>
<sequence length="599" mass="65130">MTKMKNLPQYSNGLSLFCLILIHAIIAINVISIGAQNLSADQLLAQKVQELNIVVTAVEGNSRNCSALLRTCSNTGDGCSRLSCYKYGTQDDTNYQCLVVDNNPDCGSECQDRNFDFTKAFVRRVDSLNENIAQTVCTQRTLDATFINNNISTSSHLFRVFLGSVDGTTRIYPGLDENCVDDYDPRLRPWYLESIYVPKAVTVLIDSGNDMRSKIPGFLNNDTYIGKAMNMSLEFLKTLTDVNVNEVSADLVNIACFDGSVYTPLMNSTLPAKYNSSQPFSDSLDAVITNGNINPSATGTAADAGVAITKAISTLKSIDSATHLKVVIVLVSKFLDLSELNISSTNSDVNVFVYNFWPSGGAAQCEQPPIRASSEQIPSDRFDNPLYAMLSYYSFLAKTHTALIGTQNIDFGQQYPDYSGVDNSTLTLSKSAFGDSGEFLGVVGIDFFQKKVEQQYYPMQFNSIVTAAGTNPPITYNSSLIPSLCFNHTDACEGQLNGNNVNGVCEVPVKTGDPRIGCCGECKQKKSNVVPIVGGVVGGVGGLIALVIIAYLVRPCIRRRIEHEKKMAASPKFIFTGPEHETVDQGDTTGNFERRVSPG</sequence>
<keyword evidence="2" id="KW-1133">Transmembrane helix</keyword>
<keyword evidence="4" id="KW-1185">Reference proteome</keyword>
<dbReference type="GO" id="GO:0005891">
    <property type="term" value="C:voltage-gated calcium channel complex"/>
    <property type="evidence" value="ECO:0007669"/>
    <property type="project" value="TreeGrafter"/>
</dbReference>
<reference evidence="3" key="1">
    <citation type="submission" date="2020-06" db="EMBL/GenBank/DDBJ databases">
        <title>WGS assembly of Ceratodon purpureus strain R40.</title>
        <authorList>
            <person name="Carey S.B."/>
            <person name="Jenkins J."/>
            <person name="Shu S."/>
            <person name="Lovell J.T."/>
            <person name="Sreedasyam A."/>
            <person name="Maumus F."/>
            <person name="Tiley G.P."/>
            <person name="Fernandez-Pozo N."/>
            <person name="Barry K."/>
            <person name="Chen C."/>
            <person name="Wang M."/>
            <person name="Lipzen A."/>
            <person name="Daum C."/>
            <person name="Saski C.A."/>
            <person name="Payton A.C."/>
            <person name="Mcbreen J.C."/>
            <person name="Conrad R.E."/>
            <person name="Kollar L.M."/>
            <person name="Olsson S."/>
            <person name="Huttunen S."/>
            <person name="Landis J.B."/>
            <person name="Wickett N.J."/>
            <person name="Johnson M.G."/>
            <person name="Rensing S.A."/>
            <person name="Grimwood J."/>
            <person name="Schmutz J."/>
            <person name="Mcdaniel S.F."/>
        </authorList>
    </citation>
    <scope>NUCLEOTIDE SEQUENCE</scope>
    <source>
        <strain evidence="3">R40</strain>
    </source>
</reference>
<dbReference type="AlphaFoldDB" id="A0A8T0J9D5"/>
<dbReference type="PANTHER" id="PTHR10166:SF37">
    <property type="entry name" value="STOLID, ISOFORM H"/>
    <property type="match status" value="1"/>
</dbReference>
<keyword evidence="2" id="KW-0472">Membrane</keyword>
<evidence type="ECO:0000256" key="2">
    <source>
        <dbReference type="SAM" id="Phobius"/>
    </source>
</evidence>
<dbReference type="PANTHER" id="PTHR10166">
    <property type="entry name" value="VOLTAGE-DEPENDENT CALCIUM CHANNEL SUBUNIT ALPHA-2/DELTA-RELATED"/>
    <property type="match status" value="1"/>
</dbReference>
<name>A0A8T0J9D5_CERPU</name>
<dbReference type="EMBL" id="CM026421">
    <property type="protein sequence ID" value="KAG0592524.1"/>
    <property type="molecule type" value="Genomic_DNA"/>
</dbReference>